<reference evidence="6" key="1">
    <citation type="submission" date="2021-11" db="EMBL/GenBank/DDBJ databases">
        <authorList>
            <person name="Rodrigo-Torres L."/>
            <person name="Arahal R. D."/>
            <person name="Lucena T."/>
        </authorList>
    </citation>
    <scope>NUCLEOTIDE SEQUENCE</scope>
    <source>
        <strain evidence="6">CECT 7928</strain>
    </source>
</reference>
<organism evidence="6 7">
    <name type="scientific">Vibrio marisflavi CECT 7928</name>
    <dbReference type="NCBI Taxonomy" id="634439"/>
    <lineage>
        <taxon>Bacteria</taxon>
        <taxon>Pseudomonadati</taxon>
        <taxon>Pseudomonadota</taxon>
        <taxon>Gammaproteobacteria</taxon>
        <taxon>Vibrionales</taxon>
        <taxon>Vibrionaceae</taxon>
        <taxon>Vibrio</taxon>
    </lineage>
</organism>
<evidence type="ECO:0000256" key="3">
    <source>
        <dbReference type="ARBA" id="ARBA00023125"/>
    </source>
</evidence>
<protein>
    <submittedName>
        <fullName evidence="6">Glycine cleavage system transcriptional activator</fullName>
    </submittedName>
</protein>
<evidence type="ECO:0000313" key="7">
    <source>
        <dbReference type="Proteomes" id="UP000838748"/>
    </source>
</evidence>
<dbReference type="EMBL" id="CAKLDM010000001">
    <property type="protein sequence ID" value="CAH0537663.1"/>
    <property type="molecule type" value="Genomic_DNA"/>
</dbReference>
<sequence>MRDLPPLKTLPVFLSVCHHLNFTKAAEELCITHSAVSQNIQNLESFLGKKLINRTTRHMELTAEGERYRQSIEEGMNLIVRATQREMQSDKQVYLNSIPTLALKWLIPRLPNFTTAHPDIELRLSAISLSDFDIDADNLDLAIGYGNSPDWWPDSVAKEWCQDQLLLVGRPSVLEKYQSIEEILQNETQIWVKDRYRSSDWKQWADAKNLPLGSKAKKQVFENSTQAIQAAIAGVGIFVTHNIFVTDELSSGLLKNLAEPAITIDSWYYILCRPDKVRSKNVKTVIDWLMEEVS</sequence>
<dbReference type="Pfam" id="PF03466">
    <property type="entry name" value="LysR_substrate"/>
    <property type="match status" value="1"/>
</dbReference>
<dbReference type="InterPro" id="IPR036388">
    <property type="entry name" value="WH-like_DNA-bd_sf"/>
</dbReference>
<keyword evidence="4" id="KW-0804">Transcription</keyword>
<dbReference type="SUPFAM" id="SSF46785">
    <property type="entry name" value="Winged helix' DNA-binding domain"/>
    <property type="match status" value="1"/>
</dbReference>
<dbReference type="Gene3D" id="1.10.10.10">
    <property type="entry name" value="Winged helix-like DNA-binding domain superfamily/Winged helix DNA-binding domain"/>
    <property type="match status" value="1"/>
</dbReference>
<evidence type="ECO:0000313" key="6">
    <source>
        <dbReference type="EMBL" id="CAH0537663.1"/>
    </source>
</evidence>
<dbReference type="InterPro" id="IPR058163">
    <property type="entry name" value="LysR-type_TF_proteobact-type"/>
</dbReference>
<dbReference type="PROSITE" id="PS50931">
    <property type="entry name" value="HTH_LYSR"/>
    <property type="match status" value="1"/>
</dbReference>
<comment type="similarity">
    <text evidence="1">Belongs to the LysR transcriptional regulatory family.</text>
</comment>
<keyword evidence="7" id="KW-1185">Reference proteome</keyword>
<dbReference type="PRINTS" id="PR00039">
    <property type="entry name" value="HTHLYSR"/>
</dbReference>
<dbReference type="InterPro" id="IPR005119">
    <property type="entry name" value="LysR_subst-bd"/>
</dbReference>
<evidence type="ECO:0000256" key="2">
    <source>
        <dbReference type="ARBA" id="ARBA00023015"/>
    </source>
</evidence>
<proteinExistence type="inferred from homology"/>
<keyword evidence="2" id="KW-0805">Transcription regulation</keyword>
<feature type="domain" description="HTH lysR-type" evidence="5">
    <location>
        <begin position="5"/>
        <end position="62"/>
    </location>
</feature>
<dbReference type="PANTHER" id="PTHR30537:SF26">
    <property type="entry name" value="GLYCINE CLEAVAGE SYSTEM TRANSCRIPTIONAL ACTIVATOR"/>
    <property type="match status" value="1"/>
</dbReference>
<dbReference type="Proteomes" id="UP000838748">
    <property type="component" value="Unassembled WGS sequence"/>
</dbReference>
<evidence type="ECO:0000256" key="4">
    <source>
        <dbReference type="ARBA" id="ARBA00023163"/>
    </source>
</evidence>
<dbReference type="Gene3D" id="3.40.190.10">
    <property type="entry name" value="Periplasmic binding protein-like II"/>
    <property type="match status" value="2"/>
</dbReference>
<gene>
    <name evidence="6" type="primary">gcvA_2</name>
    <name evidence="6" type="ORF">VMF7928_01224</name>
</gene>
<keyword evidence="3" id="KW-0238">DNA-binding</keyword>
<evidence type="ECO:0000256" key="1">
    <source>
        <dbReference type="ARBA" id="ARBA00009437"/>
    </source>
</evidence>
<dbReference type="InterPro" id="IPR036390">
    <property type="entry name" value="WH_DNA-bd_sf"/>
</dbReference>
<dbReference type="Pfam" id="PF00126">
    <property type="entry name" value="HTH_1"/>
    <property type="match status" value="1"/>
</dbReference>
<dbReference type="SUPFAM" id="SSF53850">
    <property type="entry name" value="Periplasmic binding protein-like II"/>
    <property type="match status" value="1"/>
</dbReference>
<name>A0ABM9A1I7_9VIBR</name>
<dbReference type="PANTHER" id="PTHR30537">
    <property type="entry name" value="HTH-TYPE TRANSCRIPTIONAL REGULATOR"/>
    <property type="match status" value="1"/>
</dbReference>
<accession>A0ABM9A1I7</accession>
<dbReference type="RefSeq" id="WP_237360572.1">
    <property type="nucleotide sequence ID" value="NZ_CAKLDM010000001.1"/>
</dbReference>
<evidence type="ECO:0000259" key="5">
    <source>
        <dbReference type="PROSITE" id="PS50931"/>
    </source>
</evidence>
<dbReference type="InterPro" id="IPR000847">
    <property type="entry name" value="LysR_HTH_N"/>
</dbReference>
<comment type="caution">
    <text evidence="6">The sequence shown here is derived from an EMBL/GenBank/DDBJ whole genome shotgun (WGS) entry which is preliminary data.</text>
</comment>